<keyword evidence="2" id="KW-1185">Reference proteome</keyword>
<reference evidence="1" key="1">
    <citation type="submission" date="2015-06" db="EMBL/GenBank/DDBJ databases">
        <authorList>
            <person name="Nguyen H."/>
        </authorList>
    </citation>
    <scope>NUCLEOTIDE SEQUENCE</scope>
    <source>
        <strain evidence="1">DAOM 180753</strain>
    </source>
</reference>
<sequence>MLKISLDPGQEKDSLIPITKYEIQCKYDIFPIAEAYLYELSQGKADQRTRCLGFDRFLLIGPGIPRFRLHMFLPFQLYWRFVWSVIISPYSHNSHTAMPEIDPGLSDRG</sequence>
<protein>
    <submittedName>
        <fullName evidence="1">Uncharacterized protein</fullName>
    </submittedName>
</protein>
<organism evidence="1 2">
    <name type="scientific">Penicillium thymicola</name>
    <dbReference type="NCBI Taxonomy" id="293382"/>
    <lineage>
        <taxon>Eukaryota</taxon>
        <taxon>Fungi</taxon>
        <taxon>Dikarya</taxon>
        <taxon>Ascomycota</taxon>
        <taxon>Pezizomycotina</taxon>
        <taxon>Eurotiomycetes</taxon>
        <taxon>Eurotiomycetidae</taxon>
        <taxon>Eurotiales</taxon>
        <taxon>Aspergillaceae</taxon>
        <taxon>Penicillium</taxon>
    </lineage>
</organism>
<gene>
    <name evidence="1" type="ORF">VN97_g5358</name>
</gene>
<dbReference type="AlphaFoldDB" id="A0AAI9TIZ6"/>
<comment type="caution">
    <text evidence="1">The sequence shown here is derived from an EMBL/GenBank/DDBJ whole genome shotgun (WGS) entry which is preliminary data.</text>
</comment>
<dbReference type="EMBL" id="LACB01000137">
    <property type="protein sequence ID" value="KAJ9487941.1"/>
    <property type="molecule type" value="Genomic_DNA"/>
</dbReference>
<dbReference type="Proteomes" id="UP001227192">
    <property type="component" value="Unassembled WGS sequence"/>
</dbReference>
<proteinExistence type="predicted"/>
<accession>A0AAI9TIZ6</accession>
<reference evidence="1" key="2">
    <citation type="journal article" date="2016" name="Fungal Biol.">
        <title>Ochratoxin A production by Penicillium thymicola.</title>
        <authorList>
            <person name="Nguyen H.D.T."/>
            <person name="McMullin D.R."/>
            <person name="Ponomareva E."/>
            <person name="Riley R."/>
            <person name="Pomraning K.R."/>
            <person name="Baker S.E."/>
            <person name="Seifert K.A."/>
        </authorList>
    </citation>
    <scope>NUCLEOTIDE SEQUENCE</scope>
    <source>
        <strain evidence="1">DAOM 180753</strain>
    </source>
</reference>
<evidence type="ECO:0000313" key="2">
    <source>
        <dbReference type="Proteomes" id="UP001227192"/>
    </source>
</evidence>
<name>A0AAI9TIZ6_PENTH</name>
<evidence type="ECO:0000313" key="1">
    <source>
        <dbReference type="EMBL" id="KAJ9487941.1"/>
    </source>
</evidence>